<dbReference type="InterPro" id="IPR036584">
    <property type="entry name" value="FliS_sf"/>
</dbReference>
<dbReference type="InterPro" id="IPR003713">
    <property type="entry name" value="FliS"/>
</dbReference>
<keyword evidence="6" id="KW-0282">Flagellum</keyword>
<keyword evidence="5" id="KW-0143">Chaperone</keyword>
<keyword evidence="6" id="KW-0969">Cilium</keyword>
<dbReference type="Gene3D" id="1.20.120.340">
    <property type="entry name" value="Flagellar protein FliS"/>
    <property type="match status" value="1"/>
</dbReference>
<dbReference type="AlphaFoldDB" id="A0A136WJG3"/>
<organism evidence="6 7">
    <name type="scientific">Anaerotignum neopropionicum</name>
    <dbReference type="NCBI Taxonomy" id="36847"/>
    <lineage>
        <taxon>Bacteria</taxon>
        <taxon>Bacillati</taxon>
        <taxon>Bacillota</taxon>
        <taxon>Clostridia</taxon>
        <taxon>Lachnospirales</taxon>
        <taxon>Anaerotignaceae</taxon>
        <taxon>Anaerotignum</taxon>
    </lineage>
</organism>
<accession>A0A136WJG3</accession>
<dbReference type="EMBL" id="LRVM01000001">
    <property type="protein sequence ID" value="KXL54564.1"/>
    <property type="molecule type" value="Genomic_DNA"/>
</dbReference>
<evidence type="ECO:0000256" key="2">
    <source>
        <dbReference type="ARBA" id="ARBA00008787"/>
    </source>
</evidence>
<evidence type="ECO:0000313" key="6">
    <source>
        <dbReference type="EMBL" id="KXL54564.1"/>
    </source>
</evidence>
<keyword evidence="7" id="KW-1185">Reference proteome</keyword>
<comment type="subcellular location">
    <subcellularLocation>
        <location evidence="1">Cytoplasm</location>
        <location evidence="1">Cytosol</location>
    </subcellularLocation>
</comment>
<comment type="caution">
    <text evidence="6">The sequence shown here is derived from an EMBL/GenBank/DDBJ whole genome shotgun (WGS) entry which is preliminary data.</text>
</comment>
<dbReference type="STRING" id="36847.CLNEO_06750"/>
<reference evidence="6 7" key="1">
    <citation type="submission" date="2016-01" db="EMBL/GenBank/DDBJ databases">
        <title>Genome sequence of Clostridium neopropionicum X4, DSM-3847.</title>
        <authorList>
            <person name="Poehlein A."/>
            <person name="Beck M.H."/>
            <person name="Bengelsdorf F.R."/>
            <person name="Daniel R."/>
            <person name="Duerre P."/>
        </authorList>
    </citation>
    <scope>NUCLEOTIDE SEQUENCE [LARGE SCALE GENOMIC DNA]</scope>
    <source>
        <strain evidence="6 7">DSM-3847</strain>
    </source>
</reference>
<keyword evidence="6" id="KW-0966">Cell projection</keyword>
<dbReference type="GO" id="GO:0044780">
    <property type="term" value="P:bacterial-type flagellum assembly"/>
    <property type="evidence" value="ECO:0007669"/>
    <property type="project" value="InterPro"/>
</dbReference>
<comment type="similarity">
    <text evidence="2">Belongs to the FliS family.</text>
</comment>
<sequence length="128" mass="15045">MNQYGYQQYKQQSVNTMTSGELLLLLFDESAKRLTKAEMCLKNDDFDGFDASMNRVSEIVRYLDKTLDKTYSVGNEISKLYEYFQFQVARIKAGRNLDMIKELRTMILELRNTFKEADRISQTQLVKN</sequence>
<evidence type="ECO:0000256" key="1">
    <source>
        <dbReference type="ARBA" id="ARBA00004514"/>
    </source>
</evidence>
<evidence type="ECO:0000313" key="7">
    <source>
        <dbReference type="Proteomes" id="UP000070539"/>
    </source>
</evidence>
<dbReference type="OrthoDB" id="1524959at2"/>
<evidence type="ECO:0000256" key="3">
    <source>
        <dbReference type="ARBA" id="ARBA00022490"/>
    </source>
</evidence>
<dbReference type="Pfam" id="PF02561">
    <property type="entry name" value="FliS"/>
    <property type="match status" value="1"/>
</dbReference>
<evidence type="ECO:0000256" key="5">
    <source>
        <dbReference type="ARBA" id="ARBA00023186"/>
    </source>
</evidence>
<gene>
    <name evidence="6" type="primary">fliS</name>
    <name evidence="6" type="ORF">CLNEO_06750</name>
</gene>
<keyword evidence="3" id="KW-0963">Cytoplasm</keyword>
<dbReference type="PANTHER" id="PTHR34773:SF1">
    <property type="entry name" value="FLAGELLAR SECRETION CHAPERONE FLIS"/>
    <property type="match status" value="1"/>
</dbReference>
<evidence type="ECO:0000256" key="4">
    <source>
        <dbReference type="ARBA" id="ARBA00022795"/>
    </source>
</evidence>
<dbReference type="Proteomes" id="UP000070539">
    <property type="component" value="Unassembled WGS sequence"/>
</dbReference>
<dbReference type="PATRIC" id="fig|36847.3.peg.822"/>
<keyword evidence="4" id="KW-1005">Bacterial flagellum biogenesis</keyword>
<dbReference type="RefSeq" id="WP_066084476.1">
    <property type="nucleotide sequence ID" value="NZ_LRVM01000001.1"/>
</dbReference>
<name>A0A136WJG3_9FIRM</name>
<dbReference type="PANTHER" id="PTHR34773">
    <property type="entry name" value="FLAGELLAR SECRETION CHAPERONE FLIS"/>
    <property type="match status" value="1"/>
</dbReference>
<protein>
    <submittedName>
        <fullName evidence="6">Flagellar protein FliS</fullName>
    </submittedName>
</protein>
<dbReference type="GO" id="GO:0005829">
    <property type="term" value="C:cytosol"/>
    <property type="evidence" value="ECO:0007669"/>
    <property type="project" value="UniProtKB-SubCell"/>
</dbReference>
<dbReference type="SUPFAM" id="SSF101116">
    <property type="entry name" value="Flagellar export chaperone FliS"/>
    <property type="match status" value="1"/>
</dbReference>
<proteinExistence type="inferred from homology"/>
<dbReference type="GO" id="GO:0071973">
    <property type="term" value="P:bacterial-type flagellum-dependent cell motility"/>
    <property type="evidence" value="ECO:0007669"/>
    <property type="project" value="TreeGrafter"/>
</dbReference>